<dbReference type="Gene3D" id="3.30.470.30">
    <property type="entry name" value="DNA ligase/mRNA capping enzyme"/>
    <property type="match status" value="1"/>
</dbReference>
<dbReference type="Gene3D" id="2.40.50.140">
    <property type="entry name" value="Nucleic acid-binding proteins"/>
    <property type="match status" value="1"/>
</dbReference>
<evidence type="ECO:0000259" key="5">
    <source>
        <dbReference type="PROSITE" id="PS50160"/>
    </source>
</evidence>
<comment type="similarity">
    <text evidence="1">Belongs to the ATP-dependent DNA ligase family.</text>
</comment>
<dbReference type="SUPFAM" id="SSF50249">
    <property type="entry name" value="Nucleic acid-binding proteins"/>
    <property type="match status" value="1"/>
</dbReference>
<comment type="catalytic activity">
    <reaction evidence="4">
        <text>ATP + (deoxyribonucleotide)n-3'-hydroxyl + 5'-phospho-(deoxyribonucleotide)m = (deoxyribonucleotide)n+m + AMP + diphosphate.</text>
        <dbReference type="EC" id="6.5.1.1"/>
    </reaction>
</comment>
<name>A0ABN2JBG9_9ACTN</name>
<evidence type="ECO:0000313" key="6">
    <source>
        <dbReference type="EMBL" id="GAA1721147.1"/>
    </source>
</evidence>
<feature type="domain" description="ATP-dependent DNA ligase family profile" evidence="5">
    <location>
        <begin position="121"/>
        <end position="225"/>
    </location>
</feature>
<dbReference type="CDD" id="cd07906">
    <property type="entry name" value="Adenylation_DNA_ligase_LigD_LigC"/>
    <property type="match status" value="1"/>
</dbReference>
<dbReference type="InterPro" id="IPR014146">
    <property type="entry name" value="LigD_ligase_dom"/>
</dbReference>
<dbReference type="InterPro" id="IPR050191">
    <property type="entry name" value="ATP-dep_DNA_ligase"/>
</dbReference>
<evidence type="ECO:0000256" key="1">
    <source>
        <dbReference type="ARBA" id="ARBA00007572"/>
    </source>
</evidence>
<gene>
    <name evidence="6" type="primary">ligD_2</name>
    <name evidence="6" type="ORF">GCM10009765_81710</name>
</gene>
<proteinExistence type="inferred from homology"/>
<dbReference type="PANTHER" id="PTHR45674:SF4">
    <property type="entry name" value="DNA LIGASE 1"/>
    <property type="match status" value="1"/>
</dbReference>
<dbReference type="CDD" id="cd07971">
    <property type="entry name" value="OBF_DNA_ligase_LigD"/>
    <property type="match status" value="1"/>
</dbReference>
<dbReference type="InterPro" id="IPR016059">
    <property type="entry name" value="DNA_ligase_ATP-dep_CS"/>
</dbReference>
<protein>
    <recommendedName>
        <fullName evidence="2">DNA ligase (ATP)</fullName>
        <ecNumber evidence="2">6.5.1.1</ecNumber>
    </recommendedName>
</protein>
<accession>A0ABN2JBG9</accession>
<evidence type="ECO:0000256" key="3">
    <source>
        <dbReference type="ARBA" id="ARBA00022598"/>
    </source>
</evidence>
<dbReference type="Pfam" id="PF04679">
    <property type="entry name" value="DNA_ligase_A_C"/>
    <property type="match status" value="1"/>
</dbReference>
<dbReference type="RefSeq" id="WP_344315360.1">
    <property type="nucleotide sequence ID" value="NZ_BAAANY010000046.1"/>
</dbReference>
<dbReference type="InterPro" id="IPR012310">
    <property type="entry name" value="DNA_ligase_ATP-dep_cent"/>
</dbReference>
<organism evidence="6 7">
    <name type="scientific">Fodinicola feengrottensis</name>
    <dbReference type="NCBI Taxonomy" id="435914"/>
    <lineage>
        <taxon>Bacteria</taxon>
        <taxon>Bacillati</taxon>
        <taxon>Actinomycetota</taxon>
        <taxon>Actinomycetes</taxon>
        <taxon>Mycobacteriales</taxon>
        <taxon>Fodinicola</taxon>
    </lineage>
</organism>
<dbReference type="PROSITE" id="PS50160">
    <property type="entry name" value="DNA_LIGASE_A3"/>
    <property type="match status" value="1"/>
</dbReference>
<dbReference type="PANTHER" id="PTHR45674">
    <property type="entry name" value="DNA LIGASE 1/3 FAMILY MEMBER"/>
    <property type="match status" value="1"/>
</dbReference>
<dbReference type="SUPFAM" id="SSF56091">
    <property type="entry name" value="DNA ligase/mRNA capping enzyme, catalytic domain"/>
    <property type="match status" value="1"/>
</dbReference>
<dbReference type="EMBL" id="BAAANY010000046">
    <property type="protein sequence ID" value="GAA1721147.1"/>
    <property type="molecule type" value="Genomic_DNA"/>
</dbReference>
<dbReference type="Proteomes" id="UP001500618">
    <property type="component" value="Unassembled WGS sequence"/>
</dbReference>
<sequence length="338" mass="38424">MVVGDPWAKIDPSRLRPLGAAGFQEPMLATLTDRRFSDPDWIFERKLDGVRAIVVRDGGRPQLFSRNNKTMDRAYPELVDALDDQPETRFVADGEIVAFDGRQTSFSRLQPRMHLTDPAKARATGIAVFLYLFDLLAYSSVDLTQLDLRARKTLLRAGFHFDDPIRYASHRNENGEDFYRQACASGWEGLIAKRAASTYQHGRSKDWLKLKCSYGQEFVVGGFTDPQGSRSDFGALLMGHYADGDLHYAGKVGTGFDQRTLRDLRRRMEPLIRSTSPFSHPVRDKVDERTVHWVEPELVVQIEFSEWTGDGRLRHPRFVGLRQDKPAREVVREAGPAL</sequence>
<evidence type="ECO:0000256" key="2">
    <source>
        <dbReference type="ARBA" id="ARBA00012727"/>
    </source>
</evidence>
<dbReference type="InterPro" id="IPR012340">
    <property type="entry name" value="NA-bd_OB-fold"/>
</dbReference>
<keyword evidence="7" id="KW-1185">Reference proteome</keyword>
<keyword evidence="3 6" id="KW-0436">Ligase</keyword>
<dbReference type="EC" id="6.5.1.1" evidence="2"/>
<dbReference type="PROSITE" id="PS00697">
    <property type="entry name" value="DNA_LIGASE_A1"/>
    <property type="match status" value="1"/>
</dbReference>
<dbReference type="PROSITE" id="PS00333">
    <property type="entry name" value="DNA_LIGASE_A2"/>
    <property type="match status" value="1"/>
</dbReference>
<dbReference type="InterPro" id="IPR012309">
    <property type="entry name" value="DNA_ligase_ATP-dep_C"/>
</dbReference>
<evidence type="ECO:0000313" key="7">
    <source>
        <dbReference type="Proteomes" id="UP001500618"/>
    </source>
</evidence>
<comment type="caution">
    <text evidence="6">The sequence shown here is derived from an EMBL/GenBank/DDBJ whole genome shotgun (WGS) entry which is preliminary data.</text>
</comment>
<dbReference type="GO" id="GO:0016874">
    <property type="term" value="F:ligase activity"/>
    <property type="evidence" value="ECO:0007669"/>
    <property type="project" value="UniProtKB-KW"/>
</dbReference>
<dbReference type="Pfam" id="PF01068">
    <property type="entry name" value="DNA_ligase_A_M"/>
    <property type="match status" value="1"/>
</dbReference>
<evidence type="ECO:0000256" key="4">
    <source>
        <dbReference type="ARBA" id="ARBA00034003"/>
    </source>
</evidence>
<reference evidence="6 7" key="1">
    <citation type="journal article" date="2019" name="Int. J. Syst. Evol. Microbiol.">
        <title>The Global Catalogue of Microorganisms (GCM) 10K type strain sequencing project: providing services to taxonomists for standard genome sequencing and annotation.</title>
        <authorList>
            <consortium name="The Broad Institute Genomics Platform"/>
            <consortium name="The Broad Institute Genome Sequencing Center for Infectious Disease"/>
            <person name="Wu L."/>
            <person name="Ma J."/>
        </authorList>
    </citation>
    <scope>NUCLEOTIDE SEQUENCE [LARGE SCALE GENOMIC DNA]</scope>
    <source>
        <strain evidence="6 7">JCM 14718</strain>
    </source>
</reference>
<dbReference type="NCBIfam" id="TIGR02779">
    <property type="entry name" value="NHEJ_ligase_lig"/>
    <property type="match status" value="1"/>
</dbReference>